<dbReference type="SMART" id="SM00360">
    <property type="entry name" value="RRM"/>
    <property type="match status" value="1"/>
</dbReference>
<evidence type="ECO:0000256" key="1">
    <source>
        <dbReference type="ARBA" id="ARBA00022737"/>
    </source>
</evidence>
<dbReference type="InterPro" id="IPR048289">
    <property type="entry name" value="RRM2_NsCP33-like"/>
</dbReference>
<evidence type="ECO:0000259" key="3">
    <source>
        <dbReference type="PROSITE" id="PS50102"/>
    </source>
</evidence>
<accession>A0A4Z0C1P8</accession>
<dbReference type="GO" id="GO:0005737">
    <property type="term" value="C:cytoplasm"/>
    <property type="evidence" value="ECO:0007669"/>
    <property type="project" value="UniProtKB-ARBA"/>
</dbReference>
<dbReference type="InterPro" id="IPR000504">
    <property type="entry name" value="RRM_dom"/>
</dbReference>
<evidence type="ECO:0000256" key="2">
    <source>
        <dbReference type="ARBA" id="ARBA00022884"/>
    </source>
</evidence>
<keyword evidence="5" id="KW-1185">Reference proteome</keyword>
<dbReference type="OrthoDB" id="9798855at2"/>
<sequence>MSTKIYVGNLPYSVTDATLESNFAEFGGVSSAKVMMDRDTGRSKGFGFVEMASAEVAQAAIKALDGMSVDGRSITVNLARPREDGRGGAGGYGADGFRAAKRADVGYGNGGYGGGRY</sequence>
<dbReference type="PROSITE" id="PS50102">
    <property type="entry name" value="RRM"/>
    <property type="match status" value="1"/>
</dbReference>
<dbReference type="CDD" id="cd21608">
    <property type="entry name" value="RRM2_NsCP33_like"/>
    <property type="match status" value="1"/>
</dbReference>
<dbReference type="Proteomes" id="UP000297564">
    <property type="component" value="Unassembled WGS sequence"/>
</dbReference>
<dbReference type="GO" id="GO:0009967">
    <property type="term" value="P:positive regulation of signal transduction"/>
    <property type="evidence" value="ECO:0007669"/>
    <property type="project" value="UniProtKB-ARBA"/>
</dbReference>
<dbReference type="PANTHER" id="PTHR48027">
    <property type="entry name" value="HETEROGENEOUS NUCLEAR RIBONUCLEOPROTEIN 87F-RELATED"/>
    <property type="match status" value="1"/>
</dbReference>
<dbReference type="RefSeq" id="WP_135283320.1">
    <property type="nucleotide sequence ID" value="NZ_SMLL01000001.1"/>
</dbReference>
<dbReference type="AlphaFoldDB" id="A0A4Z0C1P8"/>
<reference evidence="4 5" key="1">
    <citation type="submission" date="2019-03" db="EMBL/GenBank/DDBJ databases">
        <title>Ramlibacter rhizophilus CCTCC AB2015357, whole genome shotgun sequence.</title>
        <authorList>
            <person name="Zhang X."/>
            <person name="Feng G."/>
            <person name="Zhu H."/>
        </authorList>
    </citation>
    <scope>NUCLEOTIDE SEQUENCE [LARGE SCALE GENOMIC DNA]</scope>
    <source>
        <strain evidence="4 5">CCTCC AB2015357</strain>
    </source>
</reference>
<dbReference type="Gene3D" id="3.30.70.330">
    <property type="match status" value="1"/>
</dbReference>
<dbReference type="GO" id="GO:0010629">
    <property type="term" value="P:negative regulation of gene expression"/>
    <property type="evidence" value="ECO:0007669"/>
    <property type="project" value="UniProtKB-ARBA"/>
</dbReference>
<dbReference type="Pfam" id="PF00076">
    <property type="entry name" value="RRM_1"/>
    <property type="match status" value="1"/>
</dbReference>
<dbReference type="SUPFAM" id="SSF54928">
    <property type="entry name" value="RNA-binding domain, RBD"/>
    <property type="match status" value="1"/>
</dbReference>
<evidence type="ECO:0000313" key="4">
    <source>
        <dbReference type="EMBL" id="TFZ04438.1"/>
    </source>
</evidence>
<dbReference type="InterPro" id="IPR035979">
    <property type="entry name" value="RBD_domain_sf"/>
</dbReference>
<keyword evidence="1" id="KW-0677">Repeat</keyword>
<keyword evidence="2" id="KW-0694">RNA-binding</keyword>
<dbReference type="EMBL" id="SMLL01000001">
    <property type="protein sequence ID" value="TFZ04438.1"/>
    <property type="molecule type" value="Genomic_DNA"/>
</dbReference>
<proteinExistence type="predicted"/>
<feature type="domain" description="RRM" evidence="3">
    <location>
        <begin position="3"/>
        <end position="81"/>
    </location>
</feature>
<dbReference type="GO" id="GO:0003729">
    <property type="term" value="F:mRNA binding"/>
    <property type="evidence" value="ECO:0007669"/>
    <property type="project" value="UniProtKB-ARBA"/>
</dbReference>
<evidence type="ECO:0000313" key="5">
    <source>
        <dbReference type="Proteomes" id="UP000297564"/>
    </source>
</evidence>
<name>A0A4Z0C1P8_9BURK</name>
<gene>
    <name evidence="4" type="ORF">EZ242_01410</name>
</gene>
<protein>
    <submittedName>
        <fullName evidence="4">RNA-binding protein</fullName>
    </submittedName>
</protein>
<dbReference type="InterPro" id="IPR012677">
    <property type="entry name" value="Nucleotide-bd_a/b_plait_sf"/>
</dbReference>
<comment type="caution">
    <text evidence="4">The sequence shown here is derived from an EMBL/GenBank/DDBJ whole genome shotgun (WGS) entry which is preliminary data.</text>
</comment>
<organism evidence="4 5">
    <name type="scientific">Ramlibacter rhizophilus</name>
    <dbReference type="NCBI Taxonomy" id="1781167"/>
    <lineage>
        <taxon>Bacteria</taxon>
        <taxon>Pseudomonadati</taxon>
        <taxon>Pseudomonadota</taxon>
        <taxon>Betaproteobacteria</taxon>
        <taxon>Burkholderiales</taxon>
        <taxon>Comamonadaceae</taxon>
        <taxon>Ramlibacter</taxon>
    </lineage>
</organism>
<dbReference type="FunFam" id="3.30.70.330:FF:000383">
    <property type="entry name" value="Sex lethal, isoform D"/>
    <property type="match status" value="1"/>
</dbReference>
<dbReference type="InterPro" id="IPR052462">
    <property type="entry name" value="SLIRP/GR-RBP-like"/>
</dbReference>